<protein>
    <recommendedName>
        <fullName evidence="1">bis(5'-nucleosyl)-tetraphosphatase (symmetrical)</fullName>
        <ecNumber evidence="1">3.6.1.41</ecNumber>
    </recommendedName>
</protein>
<sequence>MAYPKYDYLYPRVKAALSRERFEHVVRTGEYAVHLAELNNYDQDKAQIGGLIHDYAKERSRADFLAEIDKKNLDPDLKKWDSSIWHGIVGAEFAKDELGIDDEELLNSIRRHTTADIKMTTLDKIVYMSDFLELGRNFSDTDVAREVTDQSLNDGVAWQLQFSVTRLVRNHRAIYPKTIYAYNHWVGGK</sequence>
<dbReference type="EC" id="3.6.1.41" evidence="1"/>
<evidence type="ECO:0000313" key="10">
    <source>
        <dbReference type="Proteomes" id="UP000181728"/>
    </source>
</evidence>
<reference evidence="9 11" key="2">
    <citation type="submission" date="2018-08" db="EMBL/GenBank/DDBJ databases">
        <authorList>
            <person name="Lorentzen P. G. S. M."/>
        </authorList>
    </citation>
    <scope>NUCLEOTIDE SEQUENCE [LARGE SCALE GENOMIC DNA]</scope>
    <source>
        <strain evidence="9 11">CRBO_1381</strain>
    </source>
</reference>
<dbReference type="PANTHER" id="PTHR35795">
    <property type="entry name" value="SLR1885 PROTEIN"/>
    <property type="match status" value="1"/>
</dbReference>
<dbReference type="Proteomes" id="UP000294726">
    <property type="component" value="Chromosome"/>
</dbReference>
<keyword evidence="2" id="KW-0479">Metal-binding</keyword>
<dbReference type="Proteomes" id="UP000181728">
    <property type="component" value="Unassembled WGS sequence"/>
</dbReference>
<evidence type="ECO:0000256" key="2">
    <source>
        <dbReference type="ARBA" id="ARBA00022723"/>
    </source>
</evidence>
<dbReference type="PANTHER" id="PTHR35795:SF1">
    <property type="entry name" value="BIS(5'-NUCLEOSYL)-TETRAPHOSPHATASE, SYMMETRICAL"/>
    <property type="match status" value="1"/>
</dbReference>
<comment type="catalytic activity">
    <reaction evidence="6">
        <text>P(1),P(4)-bis(5'-adenosyl) tetraphosphate + H2O = 2 ADP + 2 H(+)</text>
        <dbReference type="Rhea" id="RHEA:24252"/>
        <dbReference type="ChEBI" id="CHEBI:15377"/>
        <dbReference type="ChEBI" id="CHEBI:15378"/>
        <dbReference type="ChEBI" id="CHEBI:58141"/>
        <dbReference type="ChEBI" id="CHEBI:456216"/>
        <dbReference type="EC" id="3.6.1.41"/>
    </reaction>
</comment>
<dbReference type="InterPro" id="IPR005249">
    <property type="entry name" value="YqeK"/>
</dbReference>
<proteinExistence type="predicted"/>
<dbReference type="EMBL" id="LR031358">
    <property type="protein sequence ID" value="VDB98008.1"/>
    <property type="molecule type" value="Genomic_DNA"/>
</dbReference>
<dbReference type="InterPro" id="IPR051094">
    <property type="entry name" value="Diverse_Catalytic_Enzymes"/>
</dbReference>
<evidence type="ECO:0000313" key="9">
    <source>
        <dbReference type="EMBL" id="VDB98008.1"/>
    </source>
</evidence>
<dbReference type="EMBL" id="MLOK01000036">
    <property type="protein sequence ID" value="OIM21405.1"/>
    <property type="molecule type" value="Genomic_DNA"/>
</dbReference>
<gene>
    <name evidence="8" type="ORF">ATX59_04320</name>
    <name evidence="9" type="ORF">OENI_0877</name>
</gene>
<dbReference type="SMART" id="SM00471">
    <property type="entry name" value="HDc"/>
    <property type="match status" value="1"/>
</dbReference>
<dbReference type="SUPFAM" id="SSF109604">
    <property type="entry name" value="HD-domain/PDEase-like"/>
    <property type="match status" value="1"/>
</dbReference>
<evidence type="ECO:0000313" key="11">
    <source>
        <dbReference type="Proteomes" id="UP000294726"/>
    </source>
</evidence>
<dbReference type="InterPro" id="IPR006674">
    <property type="entry name" value="HD_domain"/>
</dbReference>
<dbReference type="GO" id="GO:0008803">
    <property type="term" value="F:bis(5'-nucleosyl)-tetraphosphatase (symmetrical) activity"/>
    <property type="evidence" value="ECO:0007669"/>
    <property type="project" value="UniProtKB-EC"/>
</dbReference>
<dbReference type="CDD" id="cd00077">
    <property type="entry name" value="HDc"/>
    <property type="match status" value="1"/>
</dbReference>
<evidence type="ECO:0000256" key="3">
    <source>
        <dbReference type="ARBA" id="ARBA00022741"/>
    </source>
</evidence>
<dbReference type="GO" id="GO:0000166">
    <property type="term" value="F:nucleotide binding"/>
    <property type="evidence" value="ECO:0007669"/>
    <property type="project" value="UniProtKB-KW"/>
</dbReference>
<feature type="domain" description="HD/PDEase" evidence="7">
    <location>
        <begin position="17"/>
        <end position="137"/>
    </location>
</feature>
<dbReference type="RefSeq" id="WP_032818793.1">
    <property type="nucleotide sequence ID" value="NZ_LR031358.1"/>
</dbReference>
<evidence type="ECO:0000256" key="4">
    <source>
        <dbReference type="ARBA" id="ARBA00022801"/>
    </source>
</evidence>
<evidence type="ECO:0000256" key="1">
    <source>
        <dbReference type="ARBA" id="ARBA00012506"/>
    </source>
</evidence>
<reference evidence="8 10" key="1">
    <citation type="journal article" date="2016" name="BMC Genomics">
        <title>Consensus pan-genome assembly of the specialised wine bacterium Oenococcus oeni.</title>
        <authorList>
            <person name="Sternes P.R."/>
            <person name="Borneman A.R."/>
        </authorList>
    </citation>
    <scope>NUCLEOTIDE SEQUENCE [LARGE SCALE GENOMIC DNA]</scope>
    <source>
        <strain evidence="8 10">AWRIB661</strain>
    </source>
</reference>
<organism evidence="8 10">
    <name type="scientific">Oenococcus oeni</name>
    <name type="common">Leuconostoc oenos</name>
    <dbReference type="NCBI Taxonomy" id="1247"/>
    <lineage>
        <taxon>Bacteria</taxon>
        <taxon>Bacillati</taxon>
        <taxon>Bacillota</taxon>
        <taxon>Bacilli</taxon>
        <taxon>Lactobacillales</taxon>
        <taxon>Lactobacillaceae</taxon>
        <taxon>Oenococcus</taxon>
    </lineage>
</organism>
<name>A0A483BC56_OENOE</name>
<keyword evidence="4 9" id="KW-0378">Hydrolase</keyword>
<evidence type="ECO:0000259" key="7">
    <source>
        <dbReference type="SMART" id="SM00471"/>
    </source>
</evidence>
<dbReference type="AlphaFoldDB" id="A0A483BC56"/>
<evidence type="ECO:0000313" key="8">
    <source>
        <dbReference type="EMBL" id="OIM21405.1"/>
    </source>
</evidence>
<evidence type="ECO:0000256" key="5">
    <source>
        <dbReference type="ARBA" id="ARBA00023004"/>
    </source>
</evidence>
<accession>A0A483BC56</accession>
<dbReference type="InterPro" id="IPR003607">
    <property type="entry name" value="HD/PDEase_dom"/>
</dbReference>
<dbReference type="Gene3D" id="1.10.3210.10">
    <property type="entry name" value="Hypothetical protein af1432"/>
    <property type="match status" value="1"/>
</dbReference>
<evidence type="ECO:0000256" key="6">
    <source>
        <dbReference type="ARBA" id="ARBA00049417"/>
    </source>
</evidence>
<dbReference type="NCBIfam" id="TIGR00488">
    <property type="entry name" value="bis(5'-nucleosyl)-tetraphosphatase (symmetrical) YqeK"/>
    <property type="match status" value="1"/>
</dbReference>
<dbReference type="Pfam" id="PF01966">
    <property type="entry name" value="HD"/>
    <property type="match status" value="1"/>
</dbReference>
<keyword evidence="3" id="KW-0547">Nucleotide-binding</keyword>
<keyword evidence="5" id="KW-0408">Iron</keyword>
<dbReference type="GO" id="GO:0046872">
    <property type="term" value="F:metal ion binding"/>
    <property type="evidence" value="ECO:0007669"/>
    <property type="project" value="UniProtKB-KW"/>
</dbReference>